<dbReference type="InterPro" id="IPR010982">
    <property type="entry name" value="Lambda_DNA-bd_dom_sf"/>
</dbReference>
<dbReference type="AlphaFoldDB" id="A0AAW4FY87"/>
<protein>
    <submittedName>
        <fullName evidence="3">Helix-turn-helix domain-containing protein</fullName>
    </submittedName>
</protein>
<dbReference type="InterPro" id="IPR050807">
    <property type="entry name" value="TransReg_Diox_bact_type"/>
</dbReference>
<dbReference type="Pfam" id="PF01381">
    <property type="entry name" value="HTH_3"/>
    <property type="match status" value="1"/>
</dbReference>
<accession>A0AAW4FY87</accession>
<evidence type="ECO:0000259" key="2">
    <source>
        <dbReference type="PROSITE" id="PS50943"/>
    </source>
</evidence>
<evidence type="ECO:0000256" key="1">
    <source>
        <dbReference type="ARBA" id="ARBA00023125"/>
    </source>
</evidence>
<dbReference type="PROSITE" id="PS50943">
    <property type="entry name" value="HTH_CROC1"/>
    <property type="match status" value="1"/>
</dbReference>
<gene>
    <name evidence="3" type="ORF">GFB56_36795</name>
</gene>
<dbReference type="Gene3D" id="1.10.260.40">
    <property type="entry name" value="lambda repressor-like DNA-binding domains"/>
    <property type="match status" value="1"/>
</dbReference>
<name>A0AAW4FY87_9HYPH</name>
<evidence type="ECO:0000313" key="4">
    <source>
        <dbReference type="Proteomes" id="UP000744980"/>
    </source>
</evidence>
<dbReference type="PANTHER" id="PTHR46797">
    <property type="entry name" value="HTH-TYPE TRANSCRIPTIONAL REGULATOR"/>
    <property type="match status" value="1"/>
</dbReference>
<dbReference type="InterPro" id="IPR001387">
    <property type="entry name" value="Cro/C1-type_HTH"/>
</dbReference>
<feature type="domain" description="HTH cro/C1-type" evidence="2">
    <location>
        <begin position="11"/>
        <end position="66"/>
    </location>
</feature>
<organism evidence="3 4">
    <name type="scientific">Ensifer canadensis</name>
    <dbReference type="NCBI Taxonomy" id="555315"/>
    <lineage>
        <taxon>Bacteria</taxon>
        <taxon>Pseudomonadati</taxon>
        <taxon>Pseudomonadota</taxon>
        <taxon>Alphaproteobacteria</taxon>
        <taxon>Hyphomicrobiales</taxon>
        <taxon>Rhizobiaceae</taxon>
        <taxon>Sinorhizobium/Ensifer group</taxon>
        <taxon>Ensifer</taxon>
    </lineage>
</organism>
<evidence type="ECO:0000313" key="3">
    <source>
        <dbReference type="EMBL" id="MBM3096215.1"/>
    </source>
</evidence>
<reference evidence="3 4" key="1">
    <citation type="submission" date="2020-01" db="EMBL/GenBank/DDBJ databases">
        <title>Draft genome assembly of Ensifer adhaerens T173.</title>
        <authorList>
            <person name="Craig J.E."/>
            <person name="Stinchcombe J.R."/>
        </authorList>
    </citation>
    <scope>NUCLEOTIDE SEQUENCE [LARGE SCALE GENOMIC DNA]</scope>
    <source>
        <strain evidence="3 4">T173</strain>
    </source>
</reference>
<dbReference type="Proteomes" id="UP000744980">
    <property type="component" value="Unassembled WGS sequence"/>
</dbReference>
<comment type="caution">
    <text evidence="3">The sequence shown here is derived from an EMBL/GenBank/DDBJ whole genome shotgun (WGS) entry which is preliminary data.</text>
</comment>
<dbReference type="GO" id="GO:0003700">
    <property type="term" value="F:DNA-binding transcription factor activity"/>
    <property type="evidence" value="ECO:0007669"/>
    <property type="project" value="TreeGrafter"/>
</dbReference>
<dbReference type="GO" id="GO:0003677">
    <property type="term" value="F:DNA binding"/>
    <property type="evidence" value="ECO:0007669"/>
    <property type="project" value="UniProtKB-KW"/>
</dbReference>
<dbReference type="CDD" id="cd00093">
    <property type="entry name" value="HTH_XRE"/>
    <property type="match status" value="1"/>
</dbReference>
<dbReference type="SUPFAM" id="SSF47413">
    <property type="entry name" value="lambda repressor-like DNA-binding domains"/>
    <property type="match status" value="1"/>
</dbReference>
<dbReference type="SMART" id="SM00530">
    <property type="entry name" value="HTH_XRE"/>
    <property type="match status" value="1"/>
</dbReference>
<dbReference type="GO" id="GO:0005829">
    <property type="term" value="C:cytosol"/>
    <property type="evidence" value="ECO:0007669"/>
    <property type="project" value="TreeGrafter"/>
</dbReference>
<keyword evidence="4" id="KW-1185">Reference proteome</keyword>
<sequence>MALSQQIGERLRAIRQTRGLSQQRVAAAVGLTFQQLQKYERGTNRISVPTLIQVCTVLNAHPMEVIGDFPREDGTAPPNVLLQRLEIAESKLARMQKILAERN</sequence>
<keyword evidence="1" id="KW-0238">DNA-binding</keyword>
<dbReference type="EMBL" id="WXFA01000079">
    <property type="protein sequence ID" value="MBM3096215.1"/>
    <property type="molecule type" value="Genomic_DNA"/>
</dbReference>
<dbReference type="PANTHER" id="PTHR46797:SF1">
    <property type="entry name" value="METHYLPHOSPHONATE SYNTHASE"/>
    <property type="match status" value="1"/>
</dbReference>
<proteinExistence type="predicted"/>